<protein>
    <submittedName>
        <fullName evidence="1 3">Uncharacterized protein</fullName>
    </submittedName>
</protein>
<dbReference type="EMBL" id="ML975154">
    <property type="protein sequence ID" value="KAF1813873.1"/>
    <property type="molecule type" value="Genomic_DNA"/>
</dbReference>
<keyword evidence="2" id="KW-1185">Reference proteome</keyword>
<organism evidence="1">
    <name type="scientific">Eremomyces bilateralis CBS 781.70</name>
    <dbReference type="NCBI Taxonomy" id="1392243"/>
    <lineage>
        <taxon>Eukaryota</taxon>
        <taxon>Fungi</taxon>
        <taxon>Dikarya</taxon>
        <taxon>Ascomycota</taxon>
        <taxon>Pezizomycotina</taxon>
        <taxon>Dothideomycetes</taxon>
        <taxon>Dothideomycetes incertae sedis</taxon>
        <taxon>Eremomycetales</taxon>
        <taxon>Eremomycetaceae</taxon>
        <taxon>Eremomyces</taxon>
    </lineage>
</organism>
<dbReference type="GeneID" id="54415612"/>
<evidence type="ECO:0000313" key="1">
    <source>
        <dbReference type="EMBL" id="KAF1813873.1"/>
    </source>
</evidence>
<dbReference type="RefSeq" id="XP_033535504.1">
    <property type="nucleotide sequence ID" value="XM_033675042.1"/>
</dbReference>
<dbReference type="Proteomes" id="UP000504638">
    <property type="component" value="Unplaced"/>
</dbReference>
<reference evidence="3" key="3">
    <citation type="submission" date="2025-04" db="UniProtKB">
        <authorList>
            <consortium name="RefSeq"/>
        </authorList>
    </citation>
    <scope>IDENTIFICATION</scope>
    <source>
        <strain evidence="3">CBS 781.70</strain>
    </source>
</reference>
<gene>
    <name evidence="1 3" type="ORF">P152DRAFT_295526</name>
</gene>
<name>A0A6G1G748_9PEZI</name>
<accession>A0A6G1G748</accession>
<evidence type="ECO:0000313" key="2">
    <source>
        <dbReference type="Proteomes" id="UP000504638"/>
    </source>
</evidence>
<dbReference type="AlphaFoldDB" id="A0A6G1G748"/>
<reference evidence="1 3" key="1">
    <citation type="submission" date="2020-01" db="EMBL/GenBank/DDBJ databases">
        <authorList>
            <consortium name="DOE Joint Genome Institute"/>
            <person name="Haridas S."/>
            <person name="Albert R."/>
            <person name="Binder M."/>
            <person name="Bloem J."/>
            <person name="Labutti K."/>
            <person name="Salamov A."/>
            <person name="Andreopoulos B."/>
            <person name="Baker S.E."/>
            <person name="Barry K."/>
            <person name="Bills G."/>
            <person name="Bluhm B.H."/>
            <person name="Cannon C."/>
            <person name="Castanera R."/>
            <person name="Culley D.E."/>
            <person name="Daum C."/>
            <person name="Ezra D."/>
            <person name="Gonzalez J.B."/>
            <person name="Henrissat B."/>
            <person name="Kuo A."/>
            <person name="Liang C."/>
            <person name="Lipzen A."/>
            <person name="Lutzoni F."/>
            <person name="Magnuson J."/>
            <person name="Mondo S."/>
            <person name="Nolan M."/>
            <person name="Ohm R."/>
            <person name="Pangilinan J."/>
            <person name="Park H.-J."/>
            <person name="Ramirez L."/>
            <person name="Alfaro M."/>
            <person name="Sun H."/>
            <person name="Tritt A."/>
            <person name="Yoshinaga Y."/>
            <person name="Zwiers L.-H."/>
            <person name="Turgeon B.G."/>
            <person name="Goodwin S.B."/>
            <person name="Spatafora J.W."/>
            <person name="Crous P.W."/>
            <person name="Grigoriev I.V."/>
        </authorList>
    </citation>
    <scope>NUCLEOTIDE SEQUENCE</scope>
    <source>
        <strain evidence="1 3">CBS 781.70</strain>
    </source>
</reference>
<proteinExistence type="predicted"/>
<evidence type="ECO:0000313" key="3">
    <source>
        <dbReference type="RefSeq" id="XP_033535504.1"/>
    </source>
</evidence>
<sequence>MAFEASTRLGGVVGFFGGWCRCRSVVVVVVVVIPVLTTAGPGLLPGVETVDCGANVMLVGCRGSEFRVVQHRLVWVIRHFQSLPMMSTSVWGMGTGVPRYCALCVMAWMVSFDIEVTRNLASRADGIRGIGGSNK</sequence>
<reference evidence="3" key="2">
    <citation type="submission" date="2020-04" db="EMBL/GenBank/DDBJ databases">
        <authorList>
            <consortium name="NCBI Genome Project"/>
        </authorList>
    </citation>
    <scope>NUCLEOTIDE SEQUENCE</scope>
    <source>
        <strain evidence="3">CBS 781.70</strain>
    </source>
</reference>